<dbReference type="Proteomes" id="UP000678895">
    <property type="component" value="Unassembled WGS sequence"/>
</dbReference>
<name>A0A919Y1L2_9BACL</name>
<dbReference type="EMBL" id="BORS01000009">
    <property type="protein sequence ID" value="GIO43191.1"/>
    <property type="molecule type" value="Genomic_DNA"/>
</dbReference>
<dbReference type="Pfam" id="PF05378">
    <property type="entry name" value="Hydant_A_N"/>
    <property type="match status" value="1"/>
</dbReference>
<dbReference type="InterPro" id="IPR043129">
    <property type="entry name" value="ATPase_NBD"/>
</dbReference>
<dbReference type="Gene3D" id="3.30.420.40">
    <property type="match status" value="1"/>
</dbReference>
<gene>
    <name evidence="3" type="ORF">J41TS4_29490</name>
</gene>
<accession>A0A919Y1L2</accession>
<dbReference type="PANTHER" id="PTHR11365:SF23">
    <property type="entry name" value="HYPOTHETICAL 5-OXOPROLINASE (EUROFUNG)-RELATED"/>
    <property type="match status" value="1"/>
</dbReference>
<dbReference type="GO" id="GO:0005829">
    <property type="term" value="C:cytosol"/>
    <property type="evidence" value="ECO:0007669"/>
    <property type="project" value="TreeGrafter"/>
</dbReference>
<feature type="domain" description="Hydantoinase A/oxoprolinase" evidence="1">
    <location>
        <begin position="195"/>
        <end position="501"/>
    </location>
</feature>
<reference evidence="3" key="1">
    <citation type="submission" date="2021-03" db="EMBL/GenBank/DDBJ databases">
        <title>Antimicrobial resistance genes in bacteria isolated from Japanese honey, and their potential for conferring macrolide and lincosamide resistance in the American foulbrood pathogen Paenibacillus larvae.</title>
        <authorList>
            <person name="Okamoto M."/>
            <person name="Kumagai M."/>
            <person name="Kanamori H."/>
            <person name="Takamatsu D."/>
        </authorList>
    </citation>
    <scope>NUCLEOTIDE SEQUENCE</scope>
    <source>
        <strain evidence="3">J41TS4</strain>
    </source>
</reference>
<comment type="caution">
    <text evidence="3">The sequence shown here is derived from an EMBL/GenBank/DDBJ whole genome shotgun (WGS) entry which is preliminary data.</text>
</comment>
<keyword evidence="4" id="KW-1185">Reference proteome</keyword>
<dbReference type="InterPro" id="IPR008040">
    <property type="entry name" value="Hydant_A_N"/>
</dbReference>
<evidence type="ECO:0000313" key="3">
    <source>
        <dbReference type="EMBL" id="GIO43191.1"/>
    </source>
</evidence>
<evidence type="ECO:0000313" key="4">
    <source>
        <dbReference type="Proteomes" id="UP000678895"/>
    </source>
</evidence>
<dbReference type="GO" id="GO:0017168">
    <property type="term" value="F:5-oxoprolinase (ATP-hydrolyzing) activity"/>
    <property type="evidence" value="ECO:0007669"/>
    <property type="project" value="TreeGrafter"/>
</dbReference>
<evidence type="ECO:0000259" key="2">
    <source>
        <dbReference type="Pfam" id="PF05378"/>
    </source>
</evidence>
<dbReference type="PANTHER" id="PTHR11365">
    <property type="entry name" value="5-OXOPROLINASE RELATED"/>
    <property type="match status" value="1"/>
</dbReference>
<proteinExistence type="predicted"/>
<dbReference type="Pfam" id="PF01968">
    <property type="entry name" value="Hydantoinase_A"/>
    <property type="match status" value="1"/>
</dbReference>
<sequence length="713" mass="77110">MGNQEVRIGIDVGGTFTDAVAIDNHTYEIISKVKIPTTHHDERGVASGIVQIIERLMKDNGISPQDITFIAHGTTQATNALLEGDVARVGILGMGTGIDARSARSETNIEHIELAAGKYLVTYHTFIDSKDLTDEAIDNAITDLVMQGAQVIVASEAYSVDDPSNELRVIERARSRGIYATGGHEISQLYGLKTRTRTAVVNASLIPKMMETANMTEQAVKEAGITSQLMIMRCDGGVMSIDEVRQRPILTMLSGLAAGVAGALMYEKISDGIFFEVGGTSVDISVIKNGKVMIENAEVGGHKTYLRSLDVRTLAVAGGSMIRVEDGAIIDVGPRSAHIAGKEYECFTDTANLEGAELKQISPREGDPDYTIVSAAGGEYALTLAGAANILGYVPDGDYARGSDAAARKAWQVLADRLGVTVEEAARAAMDIAVRKVMKSVREMITDYELDESFVTLVGGGGSGAVLVPALADAEGFKHQIANNAPYISTIGVGMAMVREQIEKTVVGATEHDIKLIRAEVIEKIVRSGANEATVDVTIEVDAQRNILRAIATGSTELRSKDLANRDVPLEALQATAAEALNAGEQETELKAASGRWYLFERIETKKAMLGLFKKKIPHIGVLDREGVVRFKKANAYYLHFRKRDLSGSFSAFLDENTIYSDANATIPKAFLFYKEKMLDLTGMQTKEQLFSILEVETQLLEEDSEMLAVVYQ</sequence>
<evidence type="ECO:0000259" key="1">
    <source>
        <dbReference type="Pfam" id="PF01968"/>
    </source>
</evidence>
<dbReference type="InterPro" id="IPR045079">
    <property type="entry name" value="Oxoprolinase-like"/>
</dbReference>
<dbReference type="SUPFAM" id="SSF53067">
    <property type="entry name" value="Actin-like ATPase domain"/>
    <property type="match status" value="1"/>
</dbReference>
<feature type="domain" description="Hydantoinase/oxoprolinase N-terminal" evidence="2">
    <location>
        <begin position="7"/>
        <end position="175"/>
    </location>
</feature>
<dbReference type="GO" id="GO:0006749">
    <property type="term" value="P:glutathione metabolic process"/>
    <property type="evidence" value="ECO:0007669"/>
    <property type="project" value="TreeGrafter"/>
</dbReference>
<dbReference type="InterPro" id="IPR002821">
    <property type="entry name" value="Hydantoinase_A"/>
</dbReference>
<protein>
    <submittedName>
        <fullName evidence="3">ATP-utilizing protein</fullName>
    </submittedName>
</protein>
<organism evidence="3 4">
    <name type="scientific">Paenibacillus apis</name>
    <dbReference type="NCBI Taxonomy" id="1792174"/>
    <lineage>
        <taxon>Bacteria</taxon>
        <taxon>Bacillati</taxon>
        <taxon>Bacillota</taxon>
        <taxon>Bacilli</taxon>
        <taxon>Bacillales</taxon>
        <taxon>Paenibacillaceae</taxon>
        <taxon>Paenibacillus</taxon>
    </lineage>
</organism>
<dbReference type="RefSeq" id="WP_301628134.1">
    <property type="nucleotide sequence ID" value="NZ_BORS01000009.1"/>
</dbReference>
<dbReference type="AlphaFoldDB" id="A0A919Y1L2"/>